<dbReference type="PROSITE" id="PS00105">
    <property type="entry name" value="AA_TRANSFER_CLASS_1"/>
    <property type="match status" value="1"/>
</dbReference>
<dbReference type="InterPro" id="IPR004839">
    <property type="entry name" value="Aminotransferase_I/II_large"/>
</dbReference>
<dbReference type="STRING" id="5454.A0A163JLA9"/>
<reference evidence="8 9" key="1">
    <citation type="journal article" date="2016" name="Sci. Rep.">
        <title>Draft genome sequencing and secretome analysis of fungal phytopathogen Ascochyta rabiei provides insight into the necrotrophic effector repertoire.</title>
        <authorList>
            <person name="Verma S."/>
            <person name="Gazara R.K."/>
            <person name="Nizam S."/>
            <person name="Parween S."/>
            <person name="Chattopadhyay D."/>
            <person name="Verma P.K."/>
        </authorList>
    </citation>
    <scope>NUCLEOTIDE SEQUENCE [LARGE SCALE GENOMIC DNA]</scope>
    <source>
        <strain evidence="8 9">ArDII</strain>
    </source>
</reference>
<dbReference type="GO" id="GO:0006520">
    <property type="term" value="P:amino acid metabolic process"/>
    <property type="evidence" value="ECO:0007669"/>
    <property type="project" value="TreeGrafter"/>
</dbReference>
<feature type="region of interest" description="Disordered" evidence="6">
    <location>
        <begin position="11"/>
        <end position="33"/>
    </location>
</feature>
<dbReference type="InterPro" id="IPR015424">
    <property type="entry name" value="PyrdxlP-dep_Trfase"/>
</dbReference>
<protein>
    <submittedName>
        <fullName evidence="8">Catalytic</fullName>
    </submittedName>
</protein>
<dbReference type="InterPro" id="IPR015422">
    <property type="entry name" value="PyrdxlP-dep_Trfase_small"/>
</dbReference>
<dbReference type="EMBL" id="JYNV01000105">
    <property type="protein sequence ID" value="KZM26435.1"/>
    <property type="molecule type" value="Genomic_DNA"/>
</dbReference>
<gene>
    <name evidence="8" type="ORF">ST47_g2414</name>
</gene>
<comment type="cofactor">
    <cofactor evidence="1">
        <name>pyridoxal 5'-phosphate</name>
        <dbReference type="ChEBI" id="CHEBI:597326"/>
    </cofactor>
</comment>
<evidence type="ECO:0000256" key="2">
    <source>
        <dbReference type="ARBA" id="ARBA00007441"/>
    </source>
</evidence>
<dbReference type="Gene3D" id="3.40.640.10">
    <property type="entry name" value="Type I PLP-dependent aspartate aminotransferase-like (Major domain)"/>
    <property type="match status" value="1"/>
</dbReference>
<keyword evidence="9" id="KW-1185">Reference proteome</keyword>
<evidence type="ECO:0000256" key="5">
    <source>
        <dbReference type="ARBA" id="ARBA00022898"/>
    </source>
</evidence>
<evidence type="ECO:0000256" key="3">
    <source>
        <dbReference type="ARBA" id="ARBA00022576"/>
    </source>
</evidence>
<dbReference type="AlphaFoldDB" id="A0A163JLA9"/>
<proteinExistence type="inferred from homology"/>
<feature type="compositionally biased region" description="Low complexity" evidence="6">
    <location>
        <begin position="17"/>
        <end position="33"/>
    </location>
</feature>
<keyword evidence="5" id="KW-0663">Pyridoxal phosphate</keyword>
<dbReference type="GO" id="GO:0030170">
    <property type="term" value="F:pyridoxal phosphate binding"/>
    <property type="evidence" value="ECO:0007669"/>
    <property type="project" value="InterPro"/>
</dbReference>
<evidence type="ECO:0000256" key="1">
    <source>
        <dbReference type="ARBA" id="ARBA00001933"/>
    </source>
</evidence>
<dbReference type="Gene3D" id="3.90.1150.10">
    <property type="entry name" value="Aspartate Aminotransferase, domain 1"/>
    <property type="match status" value="1"/>
</dbReference>
<dbReference type="InterPro" id="IPR050478">
    <property type="entry name" value="Ethylene_sulfur-biosynth"/>
</dbReference>
<evidence type="ECO:0000256" key="4">
    <source>
        <dbReference type="ARBA" id="ARBA00022679"/>
    </source>
</evidence>
<evidence type="ECO:0000256" key="6">
    <source>
        <dbReference type="SAM" id="MobiDB-lite"/>
    </source>
</evidence>
<comment type="caution">
    <text evidence="8">The sequence shown here is derived from an EMBL/GenBank/DDBJ whole genome shotgun (WGS) entry which is preliminary data.</text>
</comment>
<sequence>MNSGLSLRTAKLTSDLAPTPTASTPQSTPDTTTVDLSNAQNECVRPELLDILRYTIDDGMTIDTFQLPTAPGGDPRLRETLSVFFNRYFKPMHHVEAEHIALTAGASDAIEHAVHALCDEGDSIIVPGPYWPGFELLVSTRAKVNIIIAQSPTYTNYTSYLVPSLQAAYDFSPVKKRIKAVLLSNPSNPLGRCYSKSVLIECMEFCQERGLHLISDELYALTDLGHIKKGEEFVSVLSLTEPLMPEGAIKVDPTRVHVVWSASKLFGVSGLRVGCFVSQQNPELVKAVAFLTATHTNTIASLYLSRLLSLPQLSSLMTLNSERLTTSYRLLAECLRNLKIHFVEPTHGLFLFAKLTNDLSTLEEEKSYFDRLTAAGLKVSPGRLYRGVDGEFGWARIRFCIAEDVMTKTIASFGQIWEPQCTFLGRLECSVLTSLPQTPQEHSKASIPHKMAPPPNSTVQILLRYTYRANMIFFAGFGAWYMLKGPGRGQEQDIASLTQRGNDKSTENRE</sequence>
<dbReference type="SUPFAM" id="SSF53383">
    <property type="entry name" value="PLP-dependent transferases"/>
    <property type="match status" value="1"/>
</dbReference>
<dbReference type="PRINTS" id="PR00753">
    <property type="entry name" value="ACCSYNTHASE"/>
</dbReference>
<dbReference type="CDD" id="cd00609">
    <property type="entry name" value="AAT_like"/>
    <property type="match status" value="1"/>
</dbReference>
<name>A0A163JLA9_DIDRA</name>
<dbReference type="InterPro" id="IPR004838">
    <property type="entry name" value="NHTrfase_class1_PyrdxlP-BS"/>
</dbReference>
<organism evidence="8 9">
    <name type="scientific">Didymella rabiei</name>
    <name type="common">Chickpea ascochyta blight fungus</name>
    <name type="synonym">Mycosphaerella rabiei</name>
    <dbReference type="NCBI Taxonomy" id="5454"/>
    <lineage>
        <taxon>Eukaryota</taxon>
        <taxon>Fungi</taxon>
        <taxon>Dikarya</taxon>
        <taxon>Ascomycota</taxon>
        <taxon>Pezizomycotina</taxon>
        <taxon>Dothideomycetes</taxon>
        <taxon>Pleosporomycetidae</taxon>
        <taxon>Pleosporales</taxon>
        <taxon>Pleosporineae</taxon>
        <taxon>Didymellaceae</taxon>
        <taxon>Ascochyta</taxon>
    </lineage>
</organism>
<evidence type="ECO:0000313" key="8">
    <source>
        <dbReference type="EMBL" id="KZM26435.1"/>
    </source>
</evidence>
<evidence type="ECO:0000313" key="9">
    <source>
        <dbReference type="Proteomes" id="UP000076837"/>
    </source>
</evidence>
<evidence type="ECO:0000259" key="7">
    <source>
        <dbReference type="Pfam" id="PF00155"/>
    </source>
</evidence>
<feature type="domain" description="Aminotransferase class I/classII large" evidence="7">
    <location>
        <begin position="70"/>
        <end position="402"/>
    </location>
</feature>
<comment type="similarity">
    <text evidence="2">Belongs to the class-I pyridoxal-phosphate-dependent aminotransferase family.</text>
</comment>
<keyword evidence="4" id="KW-0808">Transferase</keyword>
<dbReference type="InterPro" id="IPR015421">
    <property type="entry name" value="PyrdxlP-dep_Trfase_major"/>
</dbReference>
<dbReference type="PANTHER" id="PTHR43795">
    <property type="entry name" value="BIFUNCTIONAL ASPARTATE AMINOTRANSFERASE AND GLUTAMATE/ASPARTATE-PREPHENATE AMINOTRANSFERASE-RELATED"/>
    <property type="match status" value="1"/>
</dbReference>
<keyword evidence="3" id="KW-0032">Aminotransferase</keyword>
<dbReference type="Pfam" id="PF00155">
    <property type="entry name" value="Aminotran_1_2"/>
    <property type="match status" value="1"/>
</dbReference>
<dbReference type="Proteomes" id="UP000076837">
    <property type="component" value="Unassembled WGS sequence"/>
</dbReference>
<dbReference type="PANTHER" id="PTHR43795:SF32">
    <property type="entry name" value="AMINOTRANSFERASE GLII-RELATED"/>
    <property type="match status" value="1"/>
</dbReference>
<dbReference type="GO" id="GO:0008483">
    <property type="term" value="F:transaminase activity"/>
    <property type="evidence" value="ECO:0007669"/>
    <property type="project" value="UniProtKB-KW"/>
</dbReference>
<accession>A0A163JLA9</accession>